<comment type="caution">
    <text evidence="2">The sequence shown here is derived from an EMBL/GenBank/DDBJ whole genome shotgun (WGS) entry which is preliminary data.</text>
</comment>
<dbReference type="InterPro" id="IPR012337">
    <property type="entry name" value="RNaseH-like_sf"/>
</dbReference>
<dbReference type="GO" id="GO:0005634">
    <property type="term" value="C:nucleus"/>
    <property type="evidence" value="ECO:0007669"/>
    <property type="project" value="TreeGrafter"/>
</dbReference>
<dbReference type="PANTHER" id="PTHR47241:SF1">
    <property type="entry name" value="BED-TYPE DOMAIN-CONTAINING PROTEIN"/>
    <property type="match status" value="1"/>
</dbReference>
<name>A0AAV7JCL1_9METZ</name>
<dbReference type="Proteomes" id="UP001165289">
    <property type="component" value="Unassembled WGS sequence"/>
</dbReference>
<evidence type="ECO:0000313" key="3">
    <source>
        <dbReference type="Proteomes" id="UP001165289"/>
    </source>
</evidence>
<keyword evidence="3" id="KW-1185">Reference proteome</keyword>
<dbReference type="SUPFAM" id="SSF53098">
    <property type="entry name" value="Ribonuclease H-like"/>
    <property type="match status" value="1"/>
</dbReference>
<reference evidence="2 3" key="1">
    <citation type="journal article" date="2023" name="BMC Biol.">
        <title>The compact genome of the sponge Oopsacas minuta (Hexactinellida) is lacking key metazoan core genes.</title>
        <authorList>
            <person name="Santini S."/>
            <person name="Schenkelaars Q."/>
            <person name="Jourda C."/>
            <person name="Duchesne M."/>
            <person name="Belahbib H."/>
            <person name="Rocher C."/>
            <person name="Selva M."/>
            <person name="Riesgo A."/>
            <person name="Vervoort M."/>
            <person name="Leys S.P."/>
            <person name="Kodjabachian L."/>
            <person name="Le Bivic A."/>
            <person name="Borchiellini C."/>
            <person name="Claverie J.M."/>
            <person name="Renard E."/>
        </authorList>
    </citation>
    <scope>NUCLEOTIDE SEQUENCE [LARGE SCALE GENOMIC DNA]</scope>
    <source>
        <strain evidence="2">SPO-2</strain>
    </source>
</reference>
<dbReference type="InterPro" id="IPR052865">
    <property type="entry name" value="Zinc_finger_BED"/>
</dbReference>
<dbReference type="Pfam" id="PF05699">
    <property type="entry name" value="Dimer_Tnp_hAT"/>
    <property type="match status" value="1"/>
</dbReference>
<proteinExistence type="predicted"/>
<accession>A0AAV7JCL1</accession>
<protein>
    <submittedName>
        <fullName evidence="2">Zinc finger BED domain-containing protein 4-like</fullName>
    </submittedName>
</protein>
<dbReference type="GO" id="GO:0046983">
    <property type="term" value="F:protein dimerization activity"/>
    <property type="evidence" value="ECO:0007669"/>
    <property type="project" value="InterPro"/>
</dbReference>
<evidence type="ECO:0000313" key="2">
    <source>
        <dbReference type="EMBL" id="KAI6646219.1"/>
    </source>
</evidence>
<evidence type="ECO:0000259" key="1">
    <source>
        <dbReference type="Pfam" id="PF05699"/>
    </source>
</evidence>
<sequence>MGVLRGRQADCNGVPGCTLFLCEKTRWSSYYAMLVRLIQQKRAIRCAEDDININIEYQLTPNGWMLIPKIICLLKPFTGATLDAEHEYACISDTILFIKKIFYELNAIDEFGINTMKNEMIVQLKRYFRGIDPRVHFIDVETSEVHALATLLDPRYKTSGFMDKAKAEEAKGKLVSVASNIFERSLAEGSFQINADSPAKSCWDAILSDSDGQSDSVNNNAICDAEDMIRNEVKHEMLHYFADMKIHRELDPLWYWCMNLNLYPILSILAFQYLSPPFGSVPSEREFKMAGKISQGDRIRLLPANIEKLLFLMYNLRAIGFGSFKLQQPHPQVVLPNHNLEVEEICGDEASHKHIRIFVSTSS</sequence>
<gene>
    <name evidence="2" type="ORF">LOD99_9361</name>
</gene>
<dbReference type="PANTHER" id="PTHR47241">
    <property type="entry name" value="FINGER PROTEIN, PUTATIVE-RELATED"/>
    <property type="match status" value="1"/>
</dbReference>
<dbReference type="InterPro" id="IPR008906">
    <property type="entry name" value="HATC_C_dom"/>
</dbReference>
<feature type="domain" description="HAT C-terminal dimerisation" evidence="1">
    <location>
        <begin position="243"/>
        <end position="315"/>
    </location>
</feature>
<dbReference type="EMBL" id="JAKMXF010000359">
    <property type="protein sequence ID" value="KAI6646219.1"/>
    <property type="molecule type" value="Genomic_DNA"/>
</dbReference>
<dbReference type="AlphaFoldDB" id="A0AAV7JCL1"/>
<organism evidence="2 3">
    <name type="scientific">Oopsacas minuta</name>
    <dbReference type="NCBI Taxonomy" id="111878"/>
    <lineage>
        <taxon>Eukaryota</taxon>
        <taxon>Metazoa</taxon>
        <taxon>Porifera</taxon>
        <taxon>Hexactinellida</taxon>
        <taxon>Hexasterophora</taxon>
        <taxon>Lyssacinosida</taxon>
        <taxon>Leucopsacidae</taxon>
        <taxon>Oopsacas</taxon>
    </lineage>
</organism>